<evidence type="ECO:0000256" key="1">
    <source>
        <dbReference type="ARBA" id="ARBA00022614"/>
    </source>
</evidence>
<dbReference type="Gene3D" id="1.10.510.10">
    <property type="entry name" value="Transferase(Phosphotransferase) domain 1"/>
    <property type="match status" value="1"/>
</dbReference>
<comment type="caution">
    <text evidence="5">The sequence shown here is derived from an EMBL/GenBank/DDBJ whole genome shotgun (WGS) entry which is preliminary data.</text>
</comment>
<accession>A0AAD1XS76</accession>
<organism evidence="5 6">
    <name type="scientific">Euplotes crassus</name>
    <dbReference type="NCBI Taxonomy" id="5936"/>
    <lineage>
        <taxon>Eukaryota</taxon>
        <taxon>Sar</taxon>
        <taxon>Alveolata</taxon>
        <taxon>Ciliophora</taxon>
        <taxon>Intramacronucleata</taxon>
        <taxon>Spirotrichea</taxon>
        <taxon>Hypotrichia</taxon>
        <taxon>Euplotida</taxon>
        <taxon>Euplotidae</taxon>
        <taxon>Moneuplotes</taxon>
    </lineage>
</organism>
<dbReference type="Gene3D" id="3.80.10.10">
    <property type="entry name" value="Ribonuclease Inhibitor"/>
    <property type="match status" value="1"/>
</dbReference>
<feature type="domain" description="Protein kinase" evidence="4">
    <location>
        <begin position="265"/>
        <end position="697"/>
    </location>
</feature>
<protein>
    <recommendedName>
        <fullName evidence="4">Protein kinase domain-containing protein</fullName>
    </recommendedName>
</protein>
<dbReference type="InterPro" id="IPR032675">
    <property type="entry name" value="LRR_dom_sf"/>
</dbReference>
<dbReference type="Pfam" id="PF13516">
    <property type="entry name" value="LRR_6"/>
    <property type="match status" value="3"/>
</dbReference>
<dbReference type="AlphaFoldDB" id="A0AAD1XS76"/>
<dbReference type="InterPro" id="IPR000719">
    <property type="entry name" value="Prot_kinase_dom"/>
</dbReference>
<evidence type="ECO:0000313" key="5">
    <source>
        <dbReference type="EMBL" id="CAI2377761.1"/>
    </source>
</evidence>
<keyword evidence="1" id="KW-0433">Leucine-rich repeat</keyword>
<dbReference type="PANTHER" id="PTHR24114">
    <property type="entry name" value="LEUCINE RICH REPEAT FAMILY PROTEIN"/>
    <property type="match status" value="1"/>
</dbReference>
<evidence type="ECO:0000259" key="4">
    <source>
        <dbReference type="PROSITE" id="PS50011"/>
    </source>
</evidence>
<dbReference type="InterPro" id="IPR052394">
    <property type="entry name" value="LRR-containing"/>
</dbReference>
<evidence type="ECO:0000256" key="2">
    <source>
        <dbReference type="ARBA" id="ARBA00022737"/>
    </source>
</evidence>
<feature type="region of interest" description="Disordered" evidence="3">
    <location>
        <begin position="720"/>
        <end position="747"/>
    </location>
</feature>
<name>A0AAD1XS76_EUPCR</name>
<dbReference type="Proteomes" id="UP001295684">
    <property type="component" value="Unassembled WGS sequence"/>
</dbReference>
<evidence type="ECO:0000256" key="3">
    <source>
        <dbReference type="SAM" id="MobiDB-lite"/>
    </source>
</evidence>
<sequence>MGNLTFQDKKSYKQLFFYSLESSYINVEMLEEMRQRWKARGRPLYMIPQEFKEGILLEMESNIKLNYLKWTTSGLEIDILIMFITLALFAQDTIEKRISILFRVFSISSEDNMSDIELRYMIEKTLCAISNTLSIKRDHLFEIYKTIESKIGFKKIYSQQVFRELIEKLLKDLTYVLDESYQNINQLVDNLKEEKINKYFELGSLFLGKYKITEVSSYRSICRAKKEAQRVIDESVSNKTLRDNETENKRGMKTISRSMSSEESKSHKFFIGPGSSKSKYLSLSQDHLLNHFYVNNLEYAYRIKTIEVYGINDEEKSFDILMSHTTNKIYCQLLDFISSRNDDDQSESMNPYSNFNFINSSILVKMLLSINLWRETLLLNSINEECILKVTDFGLLPSSIIFRETEDYSVYTLEDYLSQNEADVYEDTLNEEDKKIDRDSISRSVSHQKSYDEEPTIFKRRKTDMSEDKSIELILKIIKLVETLHSKGIVHTNLNPCEIFFRVQDDLNTLCFNSLFYCSWDPKKLLKKKIPNTEDNPSIYDLTMRRKEYLSPEYIEYGEKFQQIGKDPSFYGMEKSQNPNFSNSELFQNMTFEESNRKIMNKIGKITTSCDIFSIGVILFKCLIGTTPPLSFYQSLSDYVNSKDIFEKKPSDNIYSPPAFLQKFILSDGMCYILTRLLHPDPSRRYQSLFEVRKVLLDLQNNLRAVPKLLQEVLGHPDVPNTQTLDSKTDEISSKKRRKSADQDGSDVSDFRYSKLSEFSLKYLAKFIYESHIDCIRINGGKLPLNMIKMNMIVDLDLSSNTLYSEDIFILSIYLKNTTVLKKISFARNFIGYKYLEESKVIELKIQNKEKIKDLSFEELFYDSLGIEHLSLALSKRPMLEYIDLSDNDIGPNNFKLLMKVFEVNLNIKFINISDSKINGDTVAQLCLILTKNKSLKSLLMRNCPIGDKGAKAVGQMIQNHVSLQELELFNCDISEKGGQYIGEALKTNFCIEKLSIGDNNLDQSNVEDILQSVIFNTQYNQLKESNRKFEDFAHELISECIKRWASTSDFVIDKLMIRLKHPQDELDRQIAQNMLDHDGKMSFDET</sequence>
<dbReference type="GO" id="GO:0004672">
    <property type="term" value="F:protein kinase activity"/>
    <property type="evidence" value="ECO:0007669"/>
    <property type="project" value="InterPro"/>
</dbReference>
<dbReference type="EMBL" id="CAMPGE010019428">
    <property type="protein sequence ID" value="CAI2377761.1"/>
    <property type="molecule type" value="Genomic_DNA"/>
</dbReference>
<dbReference type="SUPFAM" id="SSF52047">
    <property type="entry name" value="RNI-like"/>
    <property type="match status" value="1"/>
</dbReference>
<proteinExistence type="predicted"/>
<dbReference type="InterPro" id="IPR011009">
    <property type="entry name" value="Kinase-like_dom_sf"/>
</dbReference>
<dbReference type="SMART" id="SM00368">
    <property type="entry name" value="LRR_RI"/>
    <property type="match status" value="3"/>
</dbReference>
<dbReference type="GO" id="GO:0005524">
    <property type="term" value="F:ATP binding"/>
    <property type="evidence" value="ECO:0007669"/>
    <property type="project" value="InterPro"/>
</dbReference>
<keyword evidence="2" id="KW-0677">Repeat</keyword>
<dbReference type="PROSITE" id="PS50011">
    <property type="entry name" value="PROTEIN_KINASE_DOM"/>
    <property type="match status" value="1"/>
</dbReference>
<gene>
    <name evidence="5" type="ORF">ECRASSUSDP1_LOCUS19150</name>
</gene>
<dbReference type="PANTHER" id="PTHR24114:SF2">
    <property type="entry name" value="F-BOX DOMAIN-CONTAINING PROTEIN-RELATED"/>
    <property type="match status" value="1"/>
</dbReference>
<dbReference type="InterPro" id="IPR001611">
    <property type="entry name" value="Leu-rich_rpt"/>
</dbReference>
<keyword evidence="6" id="KW-1185">Reference proteome</keyword>
<dbReference type="SUPFAM" id="SSF56112">
    <property type="entry name" value="Protein kinase-like (PK-like)"/>
    <property type="match status" value="1"/>
</dbReference>
<reference evidence="5" key="1">
    <citation type="submission" date="2023-07" db="EMBL/GenBank/DDBJ databases">
        <authorList>
            <consortium name="AG Swart"/>
            <person name="Singh M."/>
            <person name="Singh A."/>
            <person name="Seah K."/>
            <person name="Emmerich C."/>
        </authorList>
    </citation>
    <scope>NUCLEOTIDE SEQUENCE</scope>
    <source>
        <strain evidence="5">DP1</strain>
    </source>
</reference>
<evidence type="ECO:0000313" key="6">
    <source>
        <dbReference type="Proteomes" id="UP001295684"/>
    </source>
</evidence>